<dbReference type="InterPro" id="IPR026856">
    <property type="entry name" value="Sialidase_fam"/>
</dbReference>
<dbReference type="EC" id="3.2.1.18" evidence="3"/>
<comment type="catalytic activity">
    <reaction evidence="1">
        <text>Hydrolysis of alpha-(2-&gt;3)-, alpha-(2-&gt;6)-, alpha-(2-&gt;8)- glycosidic linkages of terminal sialic acid residues in oligosaccharides, glycoproteins, glycolipids, colominic acid and synthetic substrates.</text>
        <dbReference type="EC" id="3.2.1.18"/>
    </reaction>
</comment>
<dbReference type="SUPFAM" id="SSF50939">
    <property type="entry name" value="Sialidases"/>
    <property type="match status" value="1"/>
</dbReference>
<dbReference type="GO" id="GO:0009313">
    <property type="term" value="P:oligosaccharide catabolic process"/>
    <property type="evidence" value="ECO:0007669"/>
    <property type="project" value="TreeGrafter"/>
</dbReference>
<evidence type="ECO:0000256" key="2">
    <source>
        <dbReference type="ARBA" id="ARBA00009348"/>
    </source>
</evidence>
<dbReference type="AlphaFoldDB" id="A0A7W9LPE7"/>
<dbReference type="InterPro" id="IPR006558">
    <property type="entry name" value="LamG-like"/>
</dbReference>
<feature type="domain" description="LamG-like jellyroll fold" evidence="9">
    <location>
        <begin position="480"/>
        <end position="615"/>
    </location>
</feature>
<dbReference type="PANTHER" id="PTHR10628">
    <property type="entry name" value="SIALIDASE"/>
    <property type="match status" value="1"/>
</dbReference>
<comment type="caution">
    <text evidence="10">The sequence shown here is derived from an EMBL/GenBank/DDBJ whole genome shotgun (WGS) entry which is preliminary data.</text>
</comment>
<dbReference type="GO" id="GO:0006689">
    <property type="term" value="P:ganglioside catabolic process"/>
    <property type="evidence" value="ECO:0007669"/>
    <property type="project" value="TreeGrafter"/>
</dbReference>
<keyword evidence="10" id="KW-0378">Hydrolase</keyword>
<evidence type="ECO:0000256" key="1">
    <source>
        <dbReference type="ARBA" id="ARBA00000427"/>
    </source>
</evidence>
<evidence type="ECO:0000259" key="9">
    <source>
        <dbReference type="SMART" id="SM00560"/>
    </source>
</evidence>
<dbReference type="InterPro" id="IPR008377">
    <property type="entry name" value="Sialidase_trypan"/>
</dbReference>
<dbReference type="InterPro" id="IPR001791">
    <property type="entry name" value="Laminin_G"/>
</dbReference>
<dbReference type="GO" id="GO:0004308">
    <property type="term" value="F:exo-alpha-sialidase activity"/>
    <property type="evidence" value="ECO:0007669"/>
    <property type="project" value="UniProtKB-EC"/>
</dbReference>
<dbReference type="InterPro" id="IPR011040">
    <property type="entry name" value="Sialidase"/>
</dbReference>
<evidence type="ECO:0000256" key="3">
    <source>
        <dbReference type="ARBA" id="ARBA00012733"/>
    </source>
</evidence>
<dbReference type="InterPro" id="IPR036278">
    <property type="entry name" value="Sialidase_sf"/>
</dbReference>
<comment type="similarity">
    <text evidence="2">Belongs to the glycosyl hydrolase 33 family.</text>
</comment>
<dbReference type="SMART" id="SM00282">
    <property type="entry name" value="LamG"/>
    <property type="match status" value="1"/>
</dbReference>
<evidence type="ECO:0000313" key="10">
    <source>
        <dbReference type="EMBL" id="MBB5791127.1"/>
    </source>
</evidence>
<dbReference type="CDD" id="cd00110">
    <property type="entry name" value="LamG"/>
    <property type="match status" value="1"/>
</dbReference>
<keyword evidence="4 7" id="KW-0732">Signal</keyword>
<evidence type="ECO:0000313" key="11">
    <source>
        <dbReference type="Proteomes" id="UP000542813"/>
    </source>
</evidence>
<sequence length="642" mass="67378">MSTTTRRTTRLLAVTGLAGLALAAVPGPAGAGWSPSAADAPPGRAIEQSTVFSRGQDGYHTFRIPAVAQAQDGTLLAFAEGRVDSPGDDGNIDLVLKRSADGGRTWGPLQVVADAGPDKFGNPVPIVDERTGRIVLNVTRTGGDVSGDDIRCGRADAEQTRRSFVLHSDDHGATWSDPVEITADVKPADWRHFVGGPGHGIQITQGEHAGRLVVPGNHSAAPPPGSDIACTDDRLFGAHSLYSDDGGTTWHLGGVDTTPEGVVNPNENTVVELSDGTLYFNARDQNGTSVGARAGTLSSDGGASFDTPYQEVTDIVAPVVQGSILGLSRDADRRERLVFAAPGHPTARENLTLWSSFDEAGSWVRGPVVYDGPSGYSDLVQVDDHGNARRLGVIYENGDRLGEGATLTYHQRISFARVIVPTLDAPSPPPRTTPDASGRGFDAVISGTPRRVGGVVGSGLDLAGDYVEIPAEPALEFGDGPFTAAAWFRTDSTAVQTIVWAHSNRDVDPKWWIRLEPDQSRIRGHVNTGAETRFVTAAGDYADGAWHHVALTRGDDAVTIYVDGEPLGTSAPVAGSVSAGALTGIRIGSRVDGINNPLDGAVDDVWMFDRALGADEIAALAAGDAPADAEPVLYLPLDRITR</sequence>
<keyword evidence="10" id="KW-0326">Glycosidase</keyword>
<dbReference type="Gene3D" id="2.60.120.200">
    <property type="match status" value="1"/>
</dbReference>
<evidence type="ECO:0000256" key="5">
    <source>
        <dbReference type="ARBA" id="ARBA00022737"/>
    </source>
</evidence>
<dbReference type="InterPro" id="IPR013320">
    <property type="entry name" value="ConA-like_dom_sf"/>
</dbReference>
<dbReference type="GO" id="GO:0016020">
    <property type="term" value="C:membrane"/>
    <property type="evidence" value="ECO:0007669"/>
    <property type="project" value="TreeGrafter"/>
</dbReference>
<feature type="signal peptide" evidence="7">
    <location>
        <begin position="1"/>
        <end position="23"/>
    </location>
</feature>
<dbReference type="PRINTS" id="PR01803">
    <property type="entry name" value="TCSIALIDASE"/>
</dbReference>
<evidence type="ECO:0000256" key="7">
    <source>
        <dbReference type="SAM" id="SignalP"/>
    </source>
</evidence>
<feature type="chain" id="PRO_5038831361" description="exo-alpha-sialidase" evidence="7">
    <location>
        <begin position="24"/>
        <end position="642"/>
    </location>
</feature>
<reference evidence="10 11" key="1">
    <citation type="submission" date="2020-08" db="EMBL/GenBank/DDBJ databases">
        <title>Sequencing the genomes of 1000 actinobacteria strains.</title>
        <authorList>
            <person name="Klenk H.-P."/>
        </authorList>
    </citation>
    <scope>NUCLEOTIDE SEQUENCE [LARGE SCALE GENOMIC DNA]</scope>
    <source>
        <strain evidence="10 11">DSM 102122</strain>
    </source>
</reference>
<dbReference type="Proteomes" id="UP000542813">
    <property type="component" value="Unassembled WGS sequence"/>
</dbReference>
<keyword evidence="5" id="KW-0677">Repeat</keyword>
<gene>
    <name evidence="10" type="ORF">HD601_005702</name>
</gene>
<dbReference type="SMART" id="SM00560">
    <property type="entry name" value="LamGL"/>
    <property type="match status" value="1"/>
</dbReference>
<dbReference type="Pfam" id="PF13385">
    <property type="entry name" value="Laminin_G_3"/>
    <property type="match status" value="1"/>
</dbReference>
<protein>
    <recommendedName>
        <fullName evidence="3">exo-alpha-sialidase</fullName>
        <ecNumber evidence="3">3.2.1.18</ecNumber>
    </recommendedName>
</protein>
<dbReference type="SUPFAM" id="SSF49899">
    <property type="entry name" value="Concanavalin A-like lectins/glucanases"/>
    <property type="match status" value="1"/>
</dbReference>
<dbReference type="PANTHER" id="PTHR10628:SF30">
    <property type="entry name" value="EXO-ALPHA-SIALIDASE"/>
    <property type="match status" value="1"/>
</dbReference>
<evidence type="ECO:0000259" key="8">
    <source>
        <dbReference type="SMART" id="SM00282"/>
    </source>
</evidence>
<keyword evidence="6" id="KW-1015">Disulfide bond</keyword>
<dbReference type="Pfam" id="PF13088">
    <property type="entry name" value="BNR_2"/>
    <property type="match status" value="1"/>
</dbReference>
<proteinExistence type="inferred from homology"/>
<dbReference type="Gene3D" id="2.120.10.10">
    <property type="match status" value="1"/>
</dbReference>
<accession>A0A7W9LPE7</accession>
<evidence type="ECO:0000256" key="4">
    <source>
        <dbReference type="ARBA" id="ARBA00022729"/>
    </source>
</evidence>
<dbReference type="GO" id="GO:0005737">
    <property type="term" value="C:cytoplasm"/>
    <property type="evidence" value="ECO:0007669"/>
    <property type="project" value="TreeGrafter"/>
</dbReference>
<evidence type="ECO:0000256" key="6">
    <source>
        <dbReference type="ARBA" id="ARBA00023157"/>
    </source>
</evidence>
<dbReference type="CDD" id="cd15482">
    <property type="entry name" value="Sialidase_non-viral"/>
    <property type="match status" value="1"/>
</dbReference>
<dbReference type="EMBL" id="JACHMM010000001">
    <property type="protein sequence ID" value="MBB5791127.1"/>
    <property type="molecule type" value="Genomic_DNA"/>
</dbReference>
<name>A0A7W9LPE7_9ACTN</name>
<organism evidence="10 11">
    <name type="scientific">Jiangella mangrovi</name>
    <dbReference type="NCBI Taxonomy" id="1524084"/>
    <lineage>
        <taxon>Bacteria</taxon>
        <taxon>Bacillati</taxon>
        <taxon>Actinomycetota</taxon>
        <taxon>Actinomycetes</taxon>
        <taxon>Jiangellales</taxon>
        <taxon>Jiangellaceae</taxon>
        <taxon>Jiangella</taxon>
    </lineage>
</organism>
<keyword evidence="11" id="KW-1185">Reference proteome</keyword>
<dbReference type="RefSeq" id="WP_184827647.1">
    <property type="nucleotide sequence ID" value="NZ_JACHMM010000001.1"/>
</dbReference>
<feature type="domain" description="Laminin G" evidence="8">
    <location>
        <begin position="480"/>
        <end position="610"/>
    </location>
</feature>